<reference evidence="2 3" key="1">
    <citation type="journal article" date="2013" name="PLoS ONE">
        <title>Enrichment and Genome Sequence of the Group I.1a Ammonia-Oxidizing Archaeon ?Ca. Nitrosotenuis uzonensis? Representing a Clade Globally.</title>
        <authorList>
            <person name="Lebedeva E.V."/>
            <person name="Hatzenpichler R."/>
            <person name="Pelletier E."/>
            <person name="Schuster N."/>
            <person name="Hauzmayer S."/>
            <person name="Bulaev A."/>
            <person name="Grigor'eva N.V."/>
            <person name="Galushko A."/>
            <person name="Schmid M."/>
            <person name="Palatinszky M."/>
            <person name="Le Paslier D."/>
            <person name="Daims H."/>
            <person name="Wagner M."/>
        </authorList>
    </citation>
    <scope>NUCLEOTIDE SEQUENCE [LARGE SCALE GENOMIC DNA]</scope>
    <source>
        <strain evidence="2 3">N4</strain>
    </source>
</reference>
<proteinExistence type="predicted"/>
<dbReference type="AlphaFoldDB" id="V6AUJ7"/>
<gene>
    <name evidence="2" type="ORF">NITUZ_40346</name>
</gene>
<dbReference type="Proteomes" id="UP000018159">
    <property type="component" value="Unassembled WGS sequence"/>
</dbReference>
<comment type="caution">
    <text evidence="2">The sequence shown here is derived from an EMBL/GenBank/DDBJ whole genome shotgun (WGS) entry which is preliminary data.</text>
</comment>
<dbReference type="EMBL" id="CBTY010000009">
    <property type="protein sequence ID" value="CDI06180.1"/>
    <property type="molecule type" value="Genomic_DNA"/>
</dbReference>
<sequence>MQASVSCRQSREAQSPGQSHLSLERLGTPLLPYSALDFMEIKILAQVRTTIKINTIKSLSWG</sequence>
<feature type="region of interest" description="Disordered" evidence="1">
    <location>
        <begin position="1"/>
        <end position="21"/>
    </location>
</feature>
<organism evidence="2 3">
    <name type="scientific">Candidatus Nitrosotenuis uzonensis</name>
    <dbReference type="NCBI Taxonomy" id="1407055"/>
    <lineage>
        <taxon>Archaea</taxon>
        <taxon>Nitrososphaerota</taxon>
        <taxon>Candidatus Nitrosotenuis</taxon>
    </lineage>
</organism>
<evidence type="ECO:0000313" key="3">
    <source>
        <dbReference type="Proteomes" id="UP000018159"/>
    </source>
</evidence>
<protein>
    <submittedName>
        <fullName evidence="2">Uncharacterized protein</fullName>
    </submittedName>
</protein>
<keyword evidence="3" id="KW-1185">Reference proteome</keyword>
<accession>V6AUJ7</accession>
<name>V6AUJ7_9ARCH</name>
<evidence type="ECO:0000256" key="1">
    <source>
        <dbReference type="SAM" id="MobiDB-lite"/>
    </source>
</evidence>
<evidence type="ECO:0000313" key="2">
    <source>
        <dbReference type="EMBL" id="CDI06180.1"/>
    </source>
</evidence>